<feature type="domain" description="ATP-grasp" evidence="17">
    <location>
        <begin position="172"/>
        <end position="378"/>
    </location>
</feature>
<dbReference type="AlphaFoldDB" id="A0A1I6JE74"/>
<feature type="active site" evidence="13">
    <location>
        <position position="48"/>
    </location>
</feature>
<dbReference type="UniPathway" id="UPA00219"/>
<dbReference type="InterPro" id="IPR011127">
    <property type="entry name" value="Dala_Dala_lig_N"/>
</dbReference>
<feature type="binding site" evidence="15">
    <location>
        <position position="347"/>
    </location>
    <ligand>
        <name>Mg(2+)</name>
        <dbReference type="ChEBI" id="CHEBI:18420"/>
        <label>2</label>
    </ligand>
</feature>
<dbReference type="Gene3D" id="3.30.470.20">
    <property type="entry name" value="ATP-grasp fold, B domain"/>
    <property type="match status" value="1"/>
</dbReference>
<proteinExistence type="inferred from homology"/>
<dbReference type="InterPro" id="IPR011095">
    <property type="entry name" value="Dala_Dala_lig_C"/>
</dbReference>
<dbReference type="Pfam" id="PF01820">
    <property type="entry name" value="Dala_Dala_lig_N"/>
    <property type="match status" value="1"/>
</dbReference>
<dbReference type="NCBIfam" id="NF002528">
    <property type="entry name" value="PRK01966.1-4"/>
    <property type="match status" value="1"/>
</dbReference>
<dbReference type="InterPro" id="IPR000291">
    <property type="entry name" value="D-Ala_lig_Van_CS"/>
</dbReference>
<keyword evidence="11 12" id="KW-0961">Cell wall biogenesis/degradation</keyword>
<keyword evidence="12" id="KW-0963">Cytoplasm</keyword>
<feature type="binding site" evidence="14">
    <location>
        <begin position="220"/>
        <end position="221"/>
    </location>
    <ligand>
        <name>ATP</name>
        <dbReference type="ChEBI" id="CHEBI:30616"/>
    </ligand>
</feature>
<dbReference type="InterPro" id="IPR005905">
    <property type="entry name" value="D_ala_D_ala"/>
</dbReference>
<keyword evidence="8 12" id="KW-0133">Cell shape</keyword>
<dbReference type="GO" id="GO:0009252">
    <property type="term" value="P:peptidoglycan biosynthetic process"/>
    <property type="evidence" value="ECO:0007669"/>
    <property type="project" value="UniProtKB-UniRule"/>
</dbReference>
<dbReference type="GO" id="GO:0008360">
    <property type="term" value="P:regulation of cell shape"/>
    <property type="evidence" value="ECO:0007669"/>
    <property type="project" value="UniProtKB-KW"/>
</dbReference>
<evidence type="ECO:0000256" key="2">
    <source>
        <dbReference type="ARBA" id="ARBA00010871"/>
    </source>
</evidence>
<dbReference type="GO" id="GO:0046872">
    <property type="term" value="F:metal ion binding"/>
    <property type="evidence" value="ECO:0007669"/>
    <property type="project" value="UniProtKB-KW"/>
</dbReference>
<evidence type="ECO:0000256" key="1">
    <source>
        <dbReference type="ARBA" id="ARBA00001936"/>
    </source>
</evidence>
<evidence type="ECO:0000256" key="14">
    <source>
        <dbReference type="PIRSR" id="PIRSR039102-2"/>
    </source>
</evidence>
<comment type="catalytic activity">
    <reaction evidence="12">
        <text>2 D-alanine + ATP = D-alanyl-D-alanine + ADP + phosphate + H(+)</text>
        <dbReference type="Rhea" id="RHEA:11224"/>
        <dbReference type="ChEBI" id="CHEBI:15378"/>
        <dbReference type="ChEBI" id="CHEBI:30616"/>
        <dbReference type="ChEBI" id="CHEBI:43474"/>
        <dbReference type="ChEBI" id="CHEBI:57416"/>
        <dbReference type="ChEBI" id="CHEBI:57822"/>
        <dbReference type="ChEBI" id="CHEBI:456216"/>
        <dbReference type="EC" id="6.3.2.4"/>
    </reaction>
</comment>
<keyword evidence="7 15" id="KW-0460">Magnesium</keyword>
<evidence type="ECO:0000259" key="17">
    <source>
        <dbReference type="PROSITE" id="PS50975"/>
    </source>
</evidence>
<feature type="binding site" evidence="14">
    <location>
        <position position="168"/>
    </location>
    <ligand>
        <name>ATP</name>
        <dbReference type="ChEBI" id="CHEBI:30616"/>
    </ligand>
</feature>
<dbReference type="PANTHER" id="PTHR23132">
    <property type="entry name" value="D-ALANINE--D-ALANINE LIGASE"/>
    <property type="match status" value="1"/>
</dbReference>
<evidence type="ECO:0000256" key="5">
    <source>
        <dbReference type="ARBA" id="ARBA00022741"/>
    </source>
</evidence>
<reference evidence="18 19" key="1">
    <citation type="submission" date="2016-10" db="EMBL/GenBank/DDBJ databases">
        <authorList>
            <person name="de Groot N.N."/>
        </authorList>
    </citation>
    <scope>NUCLEOTIDE SEQUENCE [LARGE SCALE GENOMIC DNA]</scope>
    <source>
        <strain evidence="18 19">F</strain>
    </source>
</reference>
<evidence type="ECO:0000256" key="13">
    <source>
        <dbReference type="PIRSR" id="PIRSR039102-1"/>
    </source>
</evidence>
<feature type="active site" evidence="13">
    <location>
        <position position="356"/>
    </location>
</feature>
<dbReference type="GO" id="GO:0005524">
    <property type="term" value="F:ATP binding"/>
    <property type="evidence" value="ECO:0007669"/>
    <property type="project" value="UniProtKB-UniRule"/>
</dbReference>
<feature type="binding site" evidence="14">
    <location>
        <begin position="250"/>
        <end position="257"/>
    </location>
    <ligand>
        <name>ATP</name>
        <dbReference type="ChEBI" id="CHEBI:30616"/>
    </ligand>
</feature>
<dbReference type="SUPFAM" id="SSF52440">
    <property type="entry name" value="PreATP-grasp domain"/>
    <property type="match status" value="1"/>
</dbReference>
<evidence type="ECO:0000256" key="7">
    <source>
        <dbReference type="ARBA" id="ARBA00022842"/>
    </source>
</evidence>
<evidence type="ECO:0000256" key="9">
    <source>
        <dbReference type="ARBA" id="ARBA00022984"/>
    </source>
</evidence>
<keyword evidence="5 14" id="KW-0547">Nucleotide-binding</keyword>
<keyword evidence="3 12" id="KW-0436">Ligase</keyword>
<dbReference type="PROSITE" id="PS00844">
    <property type="entry name" value="DALA_DALA_LIGASE_2"/>
    <property type="match status" value="1"/>
</dbReference>
<keyword evidence="9 12" id="KW-0573">Peptidoglycan synthesis</keyword>
<dbReference type="HAMAP" id="MF_00047">
    <property type="entry name" value="Dala_Dala_lig"/>
    <property type="match status" value="1"/>
</dbReference>
<comment type="cofactor">
    <cofactor evidence="15">
        <name>Mg(2+)</name>
        <dbReference type="ChEBI" id="CHEBI:18420"/>
    </cofactor>
    <cofactor evidence="15">
        <name>Mn(2+)</name>
        <dbReference type="ChEBI" id="CHEBI:29035"/>
    </cofactor>
    <text evidence="15">Binds 2 magnesium or manganese ions per subunit.</text>
</comment>
<evidence type="ECO:0000313" key="19">
    <source>
        <dbReference type="Proteomes" id="UP000214760"/>
    </source>
</evidence>
<comment type="similarity">
    <text evidence="2 12">Belongs to the D-alanine--D-alanine ligase family.</text>
</comment>
<keyword evidence="6 16" id="KW-0067">ATP-binding</keyword>
<feature type="binding site" evidence="15">
    <location>
        <position position="332"/>
    </location>
    <ligand>
        <name>Mg(2+)</name>
        <dbReference type="ChEBI" id="CHEBI:18420"/>
        <label>1</label>
    </ligand>
</feature>
<dbReference type="PIRSF" id="PIRSF039102">
    <property type="entry name" value="Ddl/VanB"/>
    <property type="match status" value="1"/>
</dbReference>
<gene>
    <name evidence="12" type="primary">ddl</name>
    <name evidence="18" type="ORF">SAMN02910262_01441</name>
</gene>
<dbReference type="InterPro" id="IPR011761">
    <property type="entry name" value="ATP-grasp"/>
</dbReference>
<dbReference type="EC" id="6.3.2.4" evidence="12"/>
<dbReference type="InterPro" id="IPR016185">
    <property type="entry name" value="PreATP-grasp_dom_sf"/>
</dbReference>
<evidence type="ECO:0000256" key="12">
    <source>
        <dbReference type="HAMAP-Rule" id="MF_00047"/>
    </source>
</evidence>
<evidence type="ECO:0000256" key="4">
    <source>
        <dbReference type="ARBA" id="ARBA00022723"/>
    </source>
</evidence>
<feature type="active site" evidence="13">
    <location>
        <position position="220"/>
    </location>
</feature>
<feature type="binding site" evidence="14">
    <location>
        <begin position="344"/>
        <end position="345"/>
    </location>
    <ligand>
        <name>ATP</name>
        <dbReference type="ChEBI" id="CHEBI:30616"/>
    </ligand>
</feature>
<dbReference type="Gene3D" id="3.30.1490.20">
    <property type="entry name" value="ATP-grasp fold, A domain"/>
    <property type="match status" value="1"/>
</dbReference>
<evidence type="ECO:0000256" key="3">
    <source>
        <dbReference type="ARBA" id="ARBA00022598"/>
    </source>
</evidence>
<comment type="pathway">
    <text evidence="12">Cell wall biogenesis; peptidoglycan biosynthesis.</text>
</comment>
<dbReference type="PROSITE" id="PS50975">
    <property type="entry name" value="ATP_GRASP"/>
    <property type="match status" value="1"/>
</dbReference>
<keyword evidence="4 15" id="KW-0479">Metal-binding</keyword>
<evidence type="ECO:0000256" key="15">
    <source>
        <dbReference type="PIRSR" id="PIRSR039102-3"/>
    </source>
</evidence>
<sequence>MHGNGAYAEVLCYISAVLAMEIALSARKGYKEVMKKTVLVLFGGQSSEHEVSCKSAINVIRNVDPELFETVLIGITKTGEWLYVDSVGEIEKDTWRNSAKKAFMAPDAVEKAVVILDGEHFSKKRVDVAIPVLHGLYGEDGTVQGIFELAKLPYVGCGVFASSASMDKFYTKVVVDRAGVRQAAYEPVFKDELGDMDAVTARIEGRFSYPVFIKPANEGSSCGITKAENRDMLVSGLKLAAEHDRKILVEETIVGREIECAVFGGGKDPVVAFGVGEIQAAADYYDYDAKYNNPESKTIVGPELPGNAAQEVMDSAVKIFRAVDGYGLARVDFFVCEDGTVVFNELNTLPGFTAISMYPMIAEAAGYDKMALISKLIDSAMKRYER</sequence>
<feature type="binding site" evidence="15">
    <location>
        <position position="345"/>
    </location>
    <ligand>
        <name>Mg(2+)</name>
        <dbReference type="ChEBI" id="CHEBI:18420"/>
        <label>2</label>
    </ligand>
</feature>
<feature type="binding site" evidence="15">
    <location>
        <position position="345"/>
    </location>
    <ligand>
        <name>Mg(2+)</name>
        <dbReference type="ChEBI" id="CHEBI:18420"/>
        <label>1</label>
    </ligand>
</feature>
<organism evidence="18 19">
    <name type="scientific">[Clostridium] aminophilum</name>
    <dbReference type="NCBI Taxonomy" id="1526"/>
    <lineage>
        <taxon>Bacteria</taxon>
        <taxon>Bacillati</taxon>
        <taxon>Bacillota</taxon>
        <taxon>Clostridia</taxon>
        <taxon>Lachnospirales</taxon>
        <taxon>Lachnospiraceae</taxon>
    </lineage>
</organism>
<dbReference type="GO" id="GO:0005829">
    <property type="term" value="C:cytosol"/>
    <property type="evidence" value="ECO:0007669"/>
    <property type="project" value="TreeGrafter"/>
</dbReference>
<protein>
    <recommendedName>
        <fullName evidence="12">D-alanine--D-alanine ligase</fullName>
        <ecNumber evidence="12">6.3.2.4</ecNumber>
    </recommendedName>
    <alternativeName>
        <fullName evidence="12">D-Ala-D-Ala ligase</fullName>
    </alternativeName>
    <alternativeName>
        <fullName evidence="12">D-alanylalanine synthetase</fullName>
    </alternativeName>
</protein>
<feature type="binding site" evidence="14">
    <location>
        <begin position="212"/>
        <end position="214"/>
    </location>
    <ligand>
        <name>ATP</name>
        <dbReference type="ChEBI" id="CHEBI:30616"/>
    </ligand>
</feature>
<evidence type="ECO:0000313" key="18">
    <source>
        <dbReference type="EMBL" id="SFR77261.1"/>
    </source>
</evidence>
<dbReference type="Pfam" id="PF07478">
    <property type="entry name" value="Dala_Dala_lig_C"/>
    <property type="match status" value="1"/>
</dbReference>
<evidence type="ECO:0000256" key="8">
    <source>
        <dbReference type="ARBA" id="ARBA00022960"/>
    </source>
</evidence>
<comment type="function">
    <text evidence="12">Cell wall formation.</text>
</comment>
<evidence type="ECO:0000256" key="11">
    <source>
        <dbReference type="ARBA" id="ARBA00023316"/>
    </source>
</evidence>
<evidence type="ECO:0000256" key="6">
    <source>
        <dbReference type="ARBA" id="ARBA00022840"/>
    </source>
</evidence>
<comment type="subcellular location">
    <subcellularLocation>
        <location evidence="12">Cytoplasm</location>
    </subcellularLocation>
</comment>
<dbReference type="EMBL" id="FOZC01000007">
    <property type="protein sequence ID" value="SFR77261.1"/>
    <property type="molecule type" value="Genomic_DNA"/>
</dbReference>
<evidence type="ECO:0000256" key="16">
    <source>
        <dbReference type="PROSITE-ProRule" id="PRU00409"/>
    </source>
</evidence>
<dbReference type="PANTHER" id="PTHR23132:SF25">
    <property type="entry name" value="D-ALANINE--D-ALANINE LIGASE A"/>
    <property type="match status" value="1"/>
</dbReference>
<keyword evidence="10 15" id="KW-0464">Manganese</keyword>
<dbReference type="SUPFAM" id="SSF56059">
    <property type="entry name" value="Glutathione synthetase ATP-binding domain-like"/>
    <property type="match status" value="1"/>
</dbReference>
<dbReference type="GO" id="GO:0071555">
    <property type="term" value="P:cell wall organization"/>
    <property type="evidence" value="ECO:0007669"/>
    <property type="project" value="UniProtKB-KW"/>
</dbReference>
<name>A0A1I6JE74_9FIRM</name>
<evidence type="ECO:0000256" key="10">
    <source>
        <dbReference type="ARBA" id="ARBA00023211"/>
    </source>
</evidence>
<dbReference type="Gene3D" id="3.40.50.20">
    <property type="match status" value="1"/>
</dbReference>
<dbReference type="Proteomes" id="UP000214760">
    <property type="component" value="Unassembled WGS sequence"/>
</dbReference>
<dbReference type="GO" id="GO:0008716">
    <property type="term" value="F:D-alanine-D-alanine ligase activity"/>
    <property type="evidence" value="ECO:0007669"/>
    <property type="project" value="UniProtKB-UniRule"/>
</dbReference>
<dbReference type="NCBIfam" id="TIGR01205">
    <property type="entry name" value="D_ala_D_alaTIGR"/>
    <property type="match status" value="1"/>
</dbReference>
<dbReference type="PROSITE" id="PS00843">
    <property type="entry name" value="DALA_DALA_LIGASE_1"/>
    <property type="match status" value="1"/>
</dbReference>
<dbReference type="InterPro" id="IPR013815">
    <property type="entry name" value="ATP_grasp_subdomain_1"/>
</dbReference>
<comment type="cofactor">
    <cofactor evidence="1">
        <name>Mn(2+)</name>
        <dbReference type="ChEBI" id="CHEBI:29035"/>
    </cofactor>
</comment>
<accession>A0A1I6JE74</accession>